<proteinExistence type="inferred from homology"/>
<dbReference type="Proteomes" id="UP000195557">
    <property type="component" value="Unassembled WGS sequence"/>
</dbReference>
<evidence type="ECO:0000256" key="14">
    <source>
        <dbReference type="ARBA" id="ARBA00047554"/>
    </source>
</evidence>
<dbReference type="Gene3D" id="3.90.660.20">
    <property type="entry name" value="Protoporphyrinogen oxidase, mitochondrial, domain 2"/>
    <property type="match status" value="1"/>
</dbReference>
<dbReference type="GO" id="GO:0004729">
    <property type="term" value="F:oxygen-dependent protoporphyrinogen oxidase activity"/>
    <property type="evidence" value="ECO:0007669"/>
    <property type="project" value="UniProtKB-UniRule"/>
</dbReference>
<evidence type="ECO:0000259" key="16">
    <source>
        <dbReference type="Pfam" id="PF01593"/>
    </source>
</evidence>
<gene>
    <name evidence="17" type="ORF">BE221DRAFT_189611</name>
</gene>
<dbReference type="SUPFAM" id="SSF51905">
    <property type="entry name" value="FAD/NAD(P)-binding domain"/>
    <property type="match status" value="1"/>
</dbReference>
<organism evidence="17">
    <name type="scientific">Ostreococcus tauri</name>
    <name type="common">Marine green alga</name>
    <dbReference type="NCBI Taxonomy" id="70448"/>
    <lineage>
        <taxon>Eukaryota</taxon>
        <taxon>Viridiplantae</taxon>
        <taxon>Chlorophyta</taxon>
        <taxon>Mamiellophyceae</taxon>
        <taxon>Mamiellales</taxon>
        <taxon>Bathycoccaceae</taxon>
        <taxon>Ostreococcus</taxon>
    </lineage>
</organism>
<dbReference type="Gene3D" id="3.50.50.60">
    <property type="entry name" value="FAD/NAD(P)-binding domain"/>
    <property type="match status" value="1"/>
</dbReference>
<keyword evidence="6" id="KW-0150">Chloroplast</keyword>
<comment type="catalytic activity">
    <reaction evidence="14 15">
        <text>protoporphyrinogen IX + 3 O2 = protoporphyrin IX + 3 H2O2</text>
        <dbReference type="Rhea" id="RHEA:25576"/>
        <dbReference type="ChEBI" id="CHEBI:15379"/>
        <dbReference type="ChEBI" id="CHEBI:16240"/>
        <dbReference type="ChEBI" id="CHEBI:57306"/>
        <dbReference type="ChEBI" id="CHEBI:57307"/>
        <dbReference type="EC" id="1.3.3.4"/>
    </reaction>
</comment>
<keyword evidence="7 15" id="KW-0285">Flavoprotein</keyword>
<dbReference type="PANTHER" id="PTHR42923">
    <property type="entry name" value="PROTOPORPHYRINOGEN OXIDASE"/>
    <property type="match status" value="1"/>
</dbReference>
<evidence type="ECO:0000256" key="10">
    <source>
        <dbReference type="ARBA" id="ARBA00022946"/>
    </source>
</evidence>
<dbReference type="SUPFAM" id="SSF54373">
    <property type="entry name" value="FAD-linked reductases, C-terminal domain"/>
    <property type="match status" value="1"/>
</dbReference>
<name>A0A1Y5IFJ5_OSTTA</name>
<dbReference type="UniPathway" id="UPA00251">
    <property type="reaction ID" value="UER00324"/>
</dbReference>
<dbReference type="FunFam" id="1.10.3110.10:FF:000002">
    <property type="entry name" value="Protoporphyrinogen oxidase"/>
    <property type="match status" value="1"/>
</dbReference>
<dbReference type="AlphaFoldDB" id="A0A1Y5IFJ5"/>
<evidence type="ECO:0000256" key="11">
    <source>
        <dbReference type="ARBA" id="ARBA00023002"/>
    </source>
</evidence>
<comment type="pathway">
    <text evidence="3 15">Porphyrin-containing compound metabolism; protoporphyrin-IX biosynthesis; protoporphyrin-IX from protoporphyrinogen-IX: step 1/1.</text>
</comment>
<evidence type="ECO:0000256" key="1">
    <source>
        <dbReference type="ARBA" id="ARBA00002600"/>
    </source>
</evidence>
<dbReference type="PANTHER" id="PTHR42923:SF3">
    <property type="entry name" value="PROTOPORPHYRINOGEN OXIDASE"/>
    <property type="match status" value="1"/>
</dbReference>
<evidence type="ECO:0000256" key="12">
    <source>
        <dbReference type="ARBA" id="ARBA00023133"/>
    </source>
</evidence>
<dbReference type="InterPro" id="IPR050464">
    <property type="entry name" value="Zeta_carotene_desat/Oxidored"/>
</dbReference>
<keyword evidence="10" id="KW-0809">Transit peptide</keyword>
<keyword evidence="8" id="KW-0934">Plastid</keyword>
<dbReference type="InterPro" id="IPR002937">
    <property type="entry name" value="Amino_oxidase"/>
</dbReference>
<comment type="function">
    <text evidence="1 15">Catalyzes the 6-electron oxidation of protoporphyrinogen-IX to form protoporphyrin-IX.</text>
</comment>
<reference evidence="17" key="1">
    <citation type="submission" date="2017-04" db="EMBL/GenBank/DDBJ databases">
        <title>Population genomics of picophytoplankton unveils novel chromosome hypervariability.</title>
        <authorList>
            <consortium name="DOE Joint Genome Institute"/>
            <person name="Blanc-Mathieu R."/>
            <person name="Krasovec M."/>
            <person name="Hebrard M."/>
            <person name="Yau S."/>
            <person name="Desgranges E."/>
            <person name="Martin J."/>
            <person name="Schackwitz W."/>
            <person name="Kuo A."/>
            <person name="Salin G."/>
            <person name="Donnadieu C."/>
            <person name="Desdevises Y."/>
            <person name="Sanchez-Ferandin S."/>
            <person name="Moreau H."/>
            <person name="Rivals E."/>
            <person name="Grigoriev I.V."/>
            <person name="Grimsley N."/>
            <person name="Eyre-Walker A."/>
            <person name="Piganeau G."/>
        </authorList>
    </citation>
    <scope>NUCLEOTIDE SEQUENCE [LARGE SCALE GENOMIC DNA]</scope>
    <source>
        <strain evidence="17">RCC 1115</strain>
    </source>
</reference>
<keyword evidence="9 15" id="KW-0274">FAD</keyword>
<dbReference type="InterPro" id="IPR036188">
    <property type="entry name" value="FAD/NAD-bd_sf"/>
</dbReference>
<dbReference type="EC" id="1.3.3.4" evidence="5 15"/>
<dbReference type="Gene3D" id="1.10.3110.10">
    <property type="entry name" value="protoporphyrinogen ix oxidase, domain 3"/>
    <property type="match status" value="1"/>
</dbReference>
<evidence type="ECO:0000256" key="8">
    <source>
        <dbReference type="ARBA" id="ARBA00022640"/>
    </source>
</evidence>
<dbReference type="eggNOG" id="KOG1276">
    <property type="taxonomic scope" value="Eukaryota"/>
</dbReference>
<evidence type="ECO:0000256" key="3">
    <source>
        <dbReference type="ARBA" id="ARBA00005073"/>
    </source>
</evidence>
<comment type="cofactor">
    <cofactor evidence="15">
        <name>FAD</name>
        <dbReference type="ChEBI" id="CHEBI:57692"/>
    </cofactor>
    <text evidence="15">Binds 1 FAD per subunit.</text>
</comment>
<sequence length="540" mass="57565">MPHCTAPMSRAQVSLAPARVADRRRVGRTRAARRAVAVRASTVERDVVIVGAGVSGLSTAFTLAKKTMPNASVMVTEARDRVGGNITSKSDGTYTWEEGPNSYQPGDAILTLACDAGMRDDILLADPASNRYVLWDGKLRILPHSIESAVLGDFLTWPGKIRAGLGAIGIRPPAPGKEESVKEFVSRNLGTEAFERLIEPFCSGVYAGDPASLSSVAATGRVQRLEPLGGSLVVGALKAQAEAAKAKKESGFKRDPRLPEVKGQTVGSFRGGLKTFPEGLAKQLGDDVVKCNWKLVNVNKAAEGGYTCEYDTPEGRRTVIAKCLLLTAPAYVTAEIVKDMAPAASTALNKFYYPPVASVTVSYKKDSFRLDGTSALPEGGLTGFGQLHPRSQGIRTLGTIYSSSLFKDDKRQPDDEFMILNYIGGARDVAIKDLSEDELVQQVHEDALKTILKPGTPLPKVVGVKLWEKAIPQFNLGHLDVLAEAENALEAAACGEKDGLFLGGNYTAGVALGRCVEFGVEQADEVATFLKSAKKLTAAV</sequence>
<keyword evidence="11 15" id="KW-0560">Oxidoreductase</keyword>
<dbReference type="Pfam" id="PF01593">
    <property type="entry name" value="Amino_oxidase"/>
    <property type="match status" value="1"/>
</dbReference>
<feature type="domain" description="Amine oxidase" evidence="16">
    <location>
        <begin position="54"/>
        <end position="526"/>
    </location>
</feature>
<dbReference type="GO" id="GO:0006782">
    <property type="term" value="P:protoporphyrinogen IX biosynthetic process"/>
    <property type="evidence" value="ECO:0007669"/>
    <property type="project" value="UniProtKB-UniRule"/>
</dbReference>
<evidence type="ECO:0000256" key="2">
    <source>
        <dbReference type="ARBA" id="ARBA00004229"/>
    </source>
</evidence>
<evidence type="ECO:0000313" key="17">
    <source>
        <dbReference type="EMBL" id="OUS48348.1"/>
    </source>
</evidence>
<evidence type="ECO:0000256" key="9">
    <source>
        <dbReference type="ARBA" id="ARBA00022827"/>
    </source>
</evidence>
<evidence type="ECO:0000256" key="5">
    <source>
        <dbReference type="ARBA" id="ARBA00012867"/>
    </source>
</evidence>
<comment type="subcellular location">
    <subcellularLocation>
        <location evidence="2 15">Plastid</location>
        <location evidence="2 15">Chloroplast</location>
    </subcellularLocation>
</comment>
<keyword evidence="13 15" id="KW-0627">Porphyrin biosynthesis</keyword>
<evidence type="ECO:0000256" key="15">
    <source>
        <dbReference type="RuleBase" id="RU367069"/>
    </source>
</evidence>
<dbReference type="GO" id="GO:0009534">
    <property type="term" value="C:chloroplast thylakoid"/>
    <property type="evidence" value="ECO:0007669"/>
    <property type="project" value="TreeGrafter"/>
</dbReference>
<dbReference type="EMBL" id="KZ155774">
    <property type="protein sequence ID" value="OUS48348.1"/>
    <property type="molecule type" value="Genomic_DNA"/>
</dbReference>
<evidence type="ECO:0000256" key="7">
    <source>
        <dbReference type="ARBA" id="ARBA00022630"/>
    </source>
</evidence>
<keyword evidence="12 15" id="KW-0350">Heme biosynthesis</keyword>
<comment type="similarity">
    <text evidence="4 15">Belongs to the protoporphyrinogen/coproporphyrinogen oxidase family. Protoporphyrinogen oxidase subfamily.</text>
</comment>
<accession>A0A1Y5IFJ5</accession>
<dbReference type="NCBIfam" id="TIGR00562">
    <property type="entry name" value="proto_IX_ox"/>
    <property type="match status" value="1"/>
</dbReference>
<dbReference type="InterPro" id="IPR004572">
    <property type="entry name" value="Protoporphyrinogen_oxidase"/>
</dbReference>
<evidence type="ECO:0000256" key="6">
    <source>
        <dbReference type="ARBA" id="ARBA00022528"/>
    </source>
</evidence>
<evidence type="ECO:0000256" key="4">
    <source>
        <dbReference type="ARBA" id="ARBA00010551"/>
    </source>
</evidence>
<protein>
    <recommendedName>
        <fullName evidence="5 15">Protoporphyrinogen oxidase</fullName>
        <ecNumber evidence="5 15">1.3.3.4</ecNumber>
    </recommendedName>
</protein>
<evidence type="ECO:0000256" key="13">
    <source>
        <dbReference type="ARBA" id="ARBA00023244"/>
    </source>
</evidence>